<evidence type="ECO:0008006" key="5">
    <source>
        <dbReference type="Google" id="ProtNLM"/>
    </source>
</evidence>
<keyword evidence="1" id="KW-1133">Transmembrane helix</keyword>
<dbReference type="OrthoDB" id="190920at2"/>
<evidence type="ECO:0000256" key="2">
    <source>
        <dbReference type="SAM" id="SignalP"/>
    </source>
</evidence>
<protein>
    <recommendedName>
        <fullName evidence="5">DUF3352 domain-containing protein</fullName>
    </recommendedName>
</protein>
<dbReference type="Proteomes" id="UP000315648">
    <property type="component" value="Unassembled WGS sequence"/>
</dbReference>
<organism evidence="3 4">
    <name type="scientific">Rariglobus hedericola</name>
    <dbReference type="NCBI Taxonomy" id="2597822"/>
    <lineage>
        <taxon>Bacteria</taxon>
        <taxon>Pseudomonadati</taxon>
        <taxon>Verrucomicrobiota</taxon>
        <taxon>Opitutia</taxon>
        <taxon>Opitutales</taxon>
        <taxon>Opitutaceae</taxon>
        <taxon>Rariglobus</taxon>
    </lineage>
</organism>
<feature type="chain" id="PRO_5022037821" description="DUF3352 domain-containing protein" evidence="2">
    <location>
        <begin position="19"/>
        <end position="518"/>
    </location>
</feature>
<comment type="caution">
    <text evidence="3">The sequence shown here is derived from an EMBL/GenBank/DDBJ whole genome shotgun (WGS) entry which is preliminary data.</text>
</comment>
<dbReference type="EMBL" id="VMBG01000001">
    <property type="protein sequence ID" value="TSJ79184.1"/>
    <property type="molecule type" value="Genomic_DNA"/>
</dbReference>
<accession>A0A556QRC3</accession>
<gene>
    <name evidence="3" type="ORF">FPL22_07790</name>
</gene>
<evidence type="ECO:0000313" key="4">
    <source>
        <dbReference type="Proteomes" id="UP000315648"/>
    </source>
</evidence>
<keyword evidence="1" id="KW-0812">Transmembrane</keyword>
<dbReference type="RefSeq" id="WP_144229527.1">
    <property type="nucleotide sequence ID" value="NZ_CBCRVV010000018.1"/>
</dbReference>
<reference evidence="3 4" key="1">
    <citation type="submission" date="2019-07" db="EMBL/GenBank/DDBJ databases">
        <title>Description of 53C-WASEF.</title>
        <authorList>
            <person name="Pitt A."/>
            <person name="Hahn M.W."/>
        </authorList>
    </citation>
    <scope>NUCLEOTIDE SEQUENCE [LARGE SCALE GENOMIC DNA]</scope>
    <source>
        <strain evidence="3 4">53C-WASEF</strain>
    </source>
</reference>
<evidence type="ECO:0000313" key="3">
    <source>
        <dbReference type="EMBL" id="TSJ79184.1"/>
    </source>
</evidence>
<dbReference type="Gene3D" id="3.30.700.10">
    <property type="entry name" value="Glycoprotein, Type 4 Pilin"/>
    <property type="match status" value="1"/>
</dbReference>
<proteinExistence type="predicted"/>
<feature type="signal peptide" evidence="2">
    <location>
        <begin position="1"/>
        <end position="18"/>
    </location>
</feature>
<name>A0A556QRC3_9BACT</name>
<keyword evidence="2" id="KW-0732">Signal</keyword>
<keyword evidence="1" id="KW-0472">Membrane</keyword>
<dbReference type="PROSITE" id="PS51257">
    <property type="entry name" value="PROKAR_LIPOPROTEIN"/>
    <property type="match status" value="1"/>
</dbReference>
<sequence length="518" mass="55595">MKLTFVGTGLLAFVILFAGCKPKEPGAGAATTKAGEVALVPVTERSRHFEAVNAQLELGGTLYGYVDIDGDILKVVPYLRTLGDTLAQQQSPAAPFLKQDFTQIITDLGLNDVRAVGFSSVPSAGGGFRNRVYLHTPDGRRGLLAGLGGAPTPFVNARLAPADADLYAETDVDAPALYAAIRSLIVRVAGEAQADVFESQLRLDKSGLGITPLALIETLKGRATVVLRTDKVRTVTLPGPKPFTMPYTQFLVRVDGLAAALEPALSGLPVFTASQEGLIRFYELKAALPIDGLQPVLAVENGALYVASDMEFLKASLGSTGGLAKTPAFMDALAELGDRGNGVTYVSPRFFDQLRRLKLLNPELPADTLKGMDFILASLPASPQPLVAVRINLPEGILYRARWHRSLKQDVAMIGVYNPVTVGLMAAMAIPAFQKVRMASQEKAIINNLRQLDAAAQQHMLETGVSAARYGQLVGSDKYIRSLTPVDGEDYTKLIIRSTDKEIVVVTKSGRAVRLKRW</sequence>
<evidence type="ECO:0000256" key="1">
    <source>
        <dbReference type="SAM" id="Phobius"/>
    </source>
</evidence>
<keyword evidence="4" id="KW-1185">Reference proteome</keyword>
<feature type="transmembrane region" description="Helical" evidence="1">
    <location>
        <begin position="411"/>
        <end position="433"/>
    </location>
</feature>
<dbReference type="AlphaFoldDB" id="A0A556QRC3"/>